<sequence length="45" mass="5420">MKIKAKIKRNFLIGEANYREYTYDTYGKVKNIKLILINNSEPYHK</sequence>
<dbReference type="Proteomes" id="UP001140817">
    <property type="component" value="Unassembled WGS sequence"/>
</dbReference>
<organism evidence="1 2">
    <name type="scientific">Terrisporobacter muris</name>
    <dbReference type="NCBI Taxonomy" id="2963284"/>
    <lineage>
        <taxon>Bacteria</taxon>
        <taxon>Bacillati</taxon>
        <taxon>Bacillota</taxon>
        <taxon>Clostridia</taxon>
        <taxon>Peptostreptococcales</taxon>
        <taxon>Peptostreptococcaceae</taxon>
        <taxon>Terrisporobacter</taxon>
    </lineage>
</organism>
<dbReference type="AlphaFoldDB" id="A0A9X2ME82"/>
<gene>
    <name evidence="1" type="ORF">NSA58_18545</name>
</gene>
<reference evidence="1" key="1">
    <citation type="submission" date="2022-07" db="EMBL/GenBank/DDBJ databases">
        <title>Enhanced cultured diversity of the mouse gut microbiota enables custom-made synthetic communities.</title>
        <authorList>
            <person name="Afrizal A."/>
        </authorList>
    </citation>
    <scope>NUCLEOTIDE SEQUENCE</scope>
    <source>
        <strain evidence="1">DSM 29186</strain>
    </source>
</reference>
<accession>A0A9X2ME82</accession>
<protein>
    <submittedName>
        <fullName evidence="1">Uncharacterized protein</fullName>
    </submittedName>
</protein>
<evidence type="ECO:0000313" key="1">
    <source>
        <dbReference type="EMBL" id="MCR1824784.1"/>
    </source>
</evidence>
<comment type="caution">
    <text evidence="1">The sequence shown here is derived from an EMBL/GenBank/DDBJ whole genome shotgun (WGS) entry which is preliminary data.</text>
</comment>
<name>A0A9X2ME82_9FIRM</name>
<dbReference type="RefSeq" id="WP_257560815.1">
    <property type="nucleotide sequence ID" value="NZ_JANKBY010000407.1"/>
</dbReference>
<evidence type="ECO:0000313" key="2">
    <source>
        <dbReference type="Proteomes" id="UP001140817"/>
    </source>
</evidence>
<proteinExistence type="predicted"/>
<keyword evidence="2" id="KW-1185">Reference proteome</keyword>
<dbReference type="EMBL" id="JANKBY010000407">
    <property type="protein sequence ID" value="MCR1824784.1"/>
    <property type="molecule type" value="Genomic_DNA"/>
</dbReference>